<evidence type="ECO:0000313" key="7">
    <source>
        <dbReference type="EMBL" id="SEA37563.1"/>
    </source>
</evidence>
<dbReference type="Pfam" id="PF01580">
    <property type="entry name" value="FtsK_SpoIIIE"/>
    <property type="match status" value="1"/>
</dbReference>
<evidence type="ECO:0000256" key="3">
    <source>
        <dbReference type="ARBA" id="ARBA00022840"/>
    </source>
</evidence>
<dbReference type="Gene3D" id="3.40.50.300">
    <property type="entry name" value="P-loop containing nucleotide triphosphate hydrolases"/>
    <property type="match status" value="1"/>
</dbReference>
<dbReference type="InterPro" id="IPR002543">
    <property type="entry name" value="FtsK_dom"/>
</dbReference>
<feature type="domain" description="FtsK" evidence="6">
    <location>
        <begin position="279"/>
        <end position="481"/>
    </location>
</feature>
<dbReference type="Proteomes" id="UP000182257">
    <property type="component" value="Unassembled WGS sequence"/>
</dbReference>
<evidence type="ECO:0000256" key="2">
    <source>
        <dbReference type="ARBA" id="ARBA00022741"/>
    </source>
</evidence>
<comment type="similarity">
    <text evidence="1">Belongs to the FtsK/SpoIIIE/SftA family.</text>
</comment>
<evidence type="ECO:0000256" key="1">
    <source>
        <dbReference type="ARBA" id="ARBA00006474"/>
    </source>
</evidence>
<dbReference type="Pfam" id="PF17854">
    <property type="entry name" value="FtsK_alpha"/>
    <property type="match status" value="1"/>
</dbReference>
<dbReference type="InterPro" id="IPR027417">
    <property type="entry name" value="P-loop_NTPase"/>
</dbReference>
<evidence type="ECO:0000259" key="6">
    <source>
        <dbReference type="PROSITE" id="PS50901"/>
    </source>
</evidence>
<dbReference type="RefSeq" id="WP_074760747.1">
    <property type="nucleotide sequence ID" value="NZ_FNRF01000002.1"/>
</dbReference>
<sequence>MNIQIEIQKIISTYGRDIIKERRLVYILSDYGILKDLRAERRILLDIIDEGYAEQMIMLQPDRQDNSLKICSFISEVHQKTGYQVQKLITVFKWLSDSLGIVTVPFESILHVEQEAPIKEIIIKGKYKVKDPRAIDKVYKLPVDSFSKSSNKTTGVKDSKGMILERAAAKAAEEHIKYVLSEFKVDTADIDFSETPSMYYAVITLASNIRITKLIYLKDTIAEAISSTGCRIIAPIPGTNKIGIELIKEQPMAPSFQSILPQEKPKDSLCCSLGLMADGCPLSIDFSKVGHALIGGQPTSGKTNSLNTIIYSLISCYFPYEFKLALFDLKGAGLNIYEGIQKNYLVEFGESSNIADTTVSAAQLLFGLAEDLTLRKSHFLKASCNNIDEYNKLYLSGELDPLEGHSFTPRIIIIIDELSDIMQLSNYQSTMKYILSEGAQYGFHIVASTRQNIRRNMLTEEMKKAFQARISFKLESSIESKSVLGSSDAVDLYAIGDALLFDPTTASIKHFSTPYIDKNTKDIVTQYINTHPIIESYRIKSDSIDLPEKQPKLHSISCSDIDKNTIIQAVSILLQGGKCNEASLQKAMSCTFNTAHQILLKLDESGITKKEKNIRTLIVKDLAEAVSKM</sequence>
<dbReference type="OrthoDB" id="9806951at2"/>
<dbReference type="PANTHER" id="PTHR22683:SF41">
    <property type="entry name" value="DNA TRANSLOCASE FTSK"/>
    <property type="match status" value="1"/>
</dbReference>
<protein>
    <submittedName>
        <fullName evidence="7">FtsK/SpoIIIE family protein</fullName>
    </submittedName>
</protein>
<evidence type="ECO:0000256" key="5">
    <source>
        <dbReference type="PROSITE-ProRule" id="PRU00289"/>
    </source>
</evidence>
<keyword evidence="2 5" id="KW-0547">Nucleotide-binding</keyword>
<dbReference type="PROSITE" id="PS50901">
    <property type="entry name" value="FTSK"/>
    <property type="match status" value="1"/>
</dbReference>
<dbReference type="GO" id="GO:0005524">
    <property type="term" value="F:ATP binding"/>
    <property type="evidence" value="ECO:0007669"/>
    <property type="project" value="UniProtKB-UniRule"/>
</dbReference>
<dbReference type="GO" id="GO:0003677">
    <property type="term" value="F:DNA binding"/>
    <property type="evidence" value="ECO:0007669"/>
    <property type="project" value="UniProtKB-KW"/>
</dbReference>
<dbReference type="InterPro" id="IPR041027">
    <property type="entry name" value="FtsK_alpha"/>
</dbReference>
<keyword evidence="3 5" id="KW-0067">ATP-binding</keyword>
<dbReference type="SUPFAM" id="SSF52540">
    <property type="entry name" value="P-loop containing nucleoside triphosphate hydrolases"/>
    <property type="match status" value="1"/>
</dbReference>
<evidence type="ECO:0000256" key="4">
    <source>
        <dbReference type="ARBA" id="ARBA00023125"/>
    </source>
</evidence>
<reference evidence="7 8" key="1">
    <citation type="submission" date="2016-10" db="EMBL/GenBank/DDBJ databases">
        <authorList>
            <person name="de Groot N.N."/>
        </authorList>
    </citation>
    <scope>NUCLEOTIDE SEQUENCE [LARGE SCALE GENOMIC DNA]</scope>
    <source>
        <strain evidence="7 8">D31d</strain>
    </source>
</reference>
<organism evidence="7 8">
    <name type="scientific">Xylanibacter ruminicola</name>
    <name type="common">Prevotella ruminicola</name>
    <dbReference type="NCBI Taxonomy" id="839"/>
    <lineage>
        <taxon>Bacteria</taxon>
        <taxon>Pseudomonadati</taxon>
        <taxon>Bacteroidota</taxon>
        <taxon>Bacteroidia</taxon>
        <taxon>Bacteroidales</taxon>
        <taxon>Prevotellaceae</taxon>
        <taxon>Xylanibacter</taxon>
    </lineage>
</organism>
<dbReference type="AlphaFoldDB" id="A0A1H4ANS4"/>
<dbReference type="PANTHER" id="PTHR22683">
    <property type="entry name" value="SPORULATION PROTEIN RELATED"/>
    <property type="match status" value="1"/>
</dbReference>
<name>A0A1H4ANS4_XYLRU</name>
<evidence type="ECO:0000313" key="8">
    <source>
        <dbReference type="Proteomes" id="UP000182257"/>
    </source>
</evidence>
<proteinExistence type="inferred from homology"/>
<feature type="binding site" evidence="5">
    <location>
        <begin position="296"/>
        <end position="303"/>
    </location>
    <ligand>
        <name>ATP</name>
        <dbReference type="ChEBI" id="CHEBI:30616"/>
    </ligand>
</feature>
<dbReference type="Gene3D" id="3.30.980.40">
    <property type="match status" value="1"/>
</dbReference>
<accession>A0A1H4ANS4</accession>
<dbReference type="EMBL" id="FNRF01000002">
    <property type="protein sequence ID" value="SEA37563.1"/>
    <property type="molecule type" value="Genomic_DNA"/>
</dbReference>
<keyword evidence="4" id="KW-0238">DNA-binding</keyword>
<dbReference type="InterPro" id="IPR050206">
    <property type="entry name" value="FtsK/SpoIIIE/SftA"/>
</dbReference>
<gene>
    <name evidence="7" type="ORF">SAMN05216462_1304</name>
</gene>